<gene>
    <name evidence="2" type="ORF">ACFFGV_20725</name>
</gene>
<proteinExistence type="predicted"/>
<keyword evidence="1" id="KW-0812">Transmembrane</keyword>
<feature type="transmembrane region" description="Helical" evidence="1">
    <location>
        <begin position="58"/>
        <end position="81"/>
    </location>
</feature>
<feature type="transmembrane region" description="Helical" evidence="1">
    <location>
        <begin position="88"/>
        <end position="114"/>
    </location>
</feature>
<feature type="transmembrane region" description="Helical" evidence="1">
    <location>
        <begin position="32"/>
        <end position="52"/>
    </location>
</feature>
<protein>
    <submittedName>
        <fullName evidence="2">Uncharacterized protein</fullName>
    </submittedName>
</protein>
<keyword evidence="1" id="KW-0472">Membrane</keyword>
<accession>A0ABV6LUU3</accession>
<feature type="transmembrane region" description="Helical" evidence="1">
    <location>
        <begin position="126"/>
        <end position="146"/>
    </location>
</feature>
<keyword evidence="3" id="KW-1185">Reference proteome</keyword>
<dbReference type="Proteomes" id="UP001589836">
    <property type="component" value="Unassembled WGS sequence"/>
</dbReference>
<name>A0ABV6LUU3_9BACI</name>
<evidence type="ECO:0000313" key="3">
    <source>
        <dbReference type="Proteomes" id="UP001589836"/>
    </source>
</evidence>
<dbReference type="RefSeq" id="WP_377351858.1">
    <property type="nucleotide sequence ID" value="NZ_JBHLTP010000024.1"/>
</dbReference>
<keyword evidence="1" id="KW-1133">Transmembrane helix</keyword>
<evidence type="ECO:0000313" key="2">
    <source>
        <dbReference type="EMBL" id="MFC0526003.1"/>
    </source>
</evidence>
<sequence>MIDKSTAPETEGKQGKRLVPLVRIGVYLKNRIELLCMLAALCLTAVVISPVIQSVLSYLYGARIMVYVISIPVMLIAMYYIQQKWCKWIAALALLLCVTALYGDVFSIFSALSLSNWVASDQTTTTMMACASLAYTSFIVLLYFMWNKVIEKEYIKALRNHVDQKIRREANL</sequence>
<evidence type="ECO:0000256" key="1">
    <source>
        <dbReference type="SAM" id="Phobius"/>
    </source>
</evidence>
<comment type="caution">
    <text evidence="2">The sequence shown here is derived from an EMBL/GenBank/DDBJ whole genome shotgun (WGS) entry which is preliminary data.</text>
</comment>
<reference evidence="2 3" key="1">
    <citation type="submission" date="2024-09" db="EMBL/GenBank/DDBJ databases">
        <authorList>
            <person name="Sun Q."/>
            <person name="Mori K."/>
        </authorList>
    </citation>
    <scope>NUCLEOTIDE SEQUENCE [LARGE SCALE GENOMIC DNA]</scope>
    <source>
        <strain evidence="2 3">NCAIM B.02529</strain>
    </source>
</reference>
<organism evidence="2 3">
    <name type="scientific">Pontibacillus salicampi</name>
    <dbReference type="NCBI Taxonomy" id="1449801"/>
    <lineage>
        <taxon>Bacteria</taxon>
        <taxon>Bacillati</taxon>
        <taxon>Bacillota</taxon>
        <taxon>Bacilli</taxon>
        <taxon>Bacillales</taxon>
        <taxon>Bacillaceae</taxon>
        <taxon>Pontibacillus</taxon>
    </lineage>
</organism>
<dbReference type="EMBL" id="JBHLTP010000024">
    <property type="protein sequence ID" value="MFC0526003.1"/>
    <property type="molecule type" value="Genomic_DNA"/>
</dbReference>